<dbReference type="GO" id="GO:0008113">
    <property type="term" value="F:peptide-methionine (S)-S-oxide reductase activity"/>
    <property type="evidence" value="ECO:0007669"/>
    <property type="project" value="UniProtKB-UniRule"/>
</dbReference>
<comment type="catalytic activity">
    <reaction evidence="6">
        <text>L-methionyl-[protein] + [thioredoxin]-disulfide + H2O = L-methionyl-(R)-S-oxide-[protein] + [thioredoxin]-dithiol</text>
        <dbReference type="Rhea" id="RHEA:24164"/>
        <dbReference type="Rhea" id="RHEA-COMP:10698"/>
        <dbReference type="Rhea" id="RHEA-COMP:10700"/>
        <dbReference type="Rhea" id="RHEA-COMP:12313"/>
        <dbReference type="Rhea" id="RHEA-COMP:12314"/>
        <dbReference type="ChEBI" id="CHEBI:15377"/>
        <dbReference type="ChEBI" id="CHEBI:16044"/>
        <dbReference type="ChEBI" id="CHEBI:29950"/>
        <dbReference type="ChEBI" id="CHEBI:45764"/>
        <dbReference type="ChEBI" id="CHEBI:50058"/>
        <dbReference type="EC" id="1.8.4.12"/>
    </reaction>
</comment>
<feature type="transmembrane region" description="Helical" evidence="9">
    <location>
        <begin position="12"/>
        <end position="33"/>
    </location>
</feature>
<comment type="catalytic activity">
    <reaction evidence="5 8">
        <text>L-methionyl-[protein] + [thioredoxin]-disulfide + H2O = L-methionyl-(S)-S-oxide-[protein] + [thioredoxin]-dithiol</text>
        <dbReference type="Rhea" id="RHEA:14217"/>
        <dbReference type="Rhea" id="RHEA-COMP:10698"/>
        <dbReference type="Rhea" id="RHEA-COMP:10700"/>
        <dbReference type="Rhea" id="RHEA-COMP:12313"/>
        <dbReference type="Rhea" id="RHEA-COMP:12315"/>
        <dbReference type="ChEBI" id="CHEBI:15377"/>
        <dbReference type="ChEBI" id="CHEBI:16044"/>
        <dbReference type="ChEBI" id="CHEBI:29950"/>
        <dbReference type="ChEBI" id="CHEBI:44120"/>
        <dbReference type="ChEBI" id="CHEBI:50058"/>
        <dbReference type="EC" id="1.8.4.11"/>
    </reaction>
</comment>
<evidence type="ECO:0000256" key="5">
    <source>
        <dbReference type="ARBA" id="ARBA00047806"/>
    </source>
</evidence>
<keyword evidence="9" id="KW-0472">Membrane</keyword>
<dbReference type="InterPro" id="IPR036509">
    <property type="entry name" value="Met_Sox_Rdtase_MsrA_sf"/>
</dbReference>
<evidence type="ECO:0000256" key="7">
    <source>
        <dbReference type="ARBA" id="ARBA00048782"/>
    </source>
</evidence>
<evidence type="ECO:0000313" key="11">
    <source>
        <dbReference type="EMBL" id="AOM82525.1"/>
    </source>
</evidence>
<evidence type="ECO:0000256" key="9">
    <source>
        <dbReference type="SAM" id="Phobius"/>
    </source>
</evidence>
<keyword evidence="9" id="KW-0812">Transmembrane</keyword>
<evidence type="ECO:0000256" key="1">
    <source>
        <dbReference type="ARBA" id="ARBA00005591"/>
    </source>
</evidence>
<dbReference type="InterPro" id="IPR002579">
    <property type="entry name" value="Met_Sox_Rdtase_MsrB_dom"/>
</dbReference>
<dbReference type="PANTHER" id="PTHR43774">
    <property type="entry name" value="PEPTIDE METHIONINE SULFOXIDE REDUCTASE"/>
    <property type="match status" value="1"/>
</dbReference>
<evidence type="ECO:0000256" key="6">
    <source>
        <dbReference type="ARBA" id="ARBA00048488"/>
    </source>
</evidence>
<dbReference type="FunFam" id="2.170.150.20:FF:000003">
    <property type="entry name" value="Peptide methionine sulfoxide reductase MsrB"/>
    <property type="match status" value="1"/>
</dbReference>
<dbReference type="Pfam" id="PF01641">
    <property type="entry name" value="SelR"/>
    <property type="match status" value="1"/>
</dbReference>
<evidence type="ECO:0000313" key="12">
    <source>
        <dbReference type="Proteomes" id="UP000094463"/>
    </source>
</evidence>
<keyword evidence="3 8" id="KW-0560">Oxidoreductase</keyword>
<dbReference type="EMBL" id="CP012502">
    <property type="protein sequence ID" value="AOM82525.1"/>
    <property type="molecule type" value="Genomic_DNA"/>
</dbReference>
<comment type="function">
    <text evidence="8">Has an important function as a repair enzyme for proteins that have been inactivated by oxidation. Catalyzes the reversible oxidation-reduction of methionine sulfoxide in proteins to methionine.</text>
</comment>
<dbReference type="EC" id="1.8.4.11" evidence="8"/>
<dbReference type="Pfam" id="PF01625">
    <property type="entry name" value="PMSR"/>
    <property type="match status" value="1"/>
</dbReference>
<comment type="similarity">
    <text evidence="2">Belongs to the MsrB Met sulfoxide reductase family.</text>
</comment>
<dbReference type="NCBIfam" id="TIGR00401">
    <property type="entry name" value="msrA"/>
    <property type="match status" value="1"/>
</dbReference>
<dbReference type="Proteomes" id="UP000094463">
    <property type="component" value="Chromosome"/>
</dbReference>
<sequence length="387" mass="44440">MEKVVIRMKKRWIQVAIAAVVIVLLIPVGQIAYDATFNKSSGSVASVSPVTDEEALATFAGGCFWCMEPPFDGVEGVMEVYSGYTGGQEEYPAYEDVASGNTDHVEAVQVRFDPDRIAYEDLLQIFWRQIDPTDADGQFVDRGHQYSTAIFYHNGEQRDLAEASKRDLEESGRFNEPVITPVLEAEAFYKAEEYHQKFYQENPVRYQAYRAASGRDSFLDEYWGDERNYEPTSYDPADSKYAVDYTDEELEEMLMPIQYEVTQLDGTEPAYRNAYWDHYEDGIYVDVVSGEPLFSSRDQYDSETGWPSFTQPIDEHYILEEEDRKLLVVRTEIRSRYGDSHLGHVFEDGPEPTGLRYCMNSAALRFIPLEDMEEEGYEDYIDEVTSS</sequence>
<dbReference type="GO" id="GO:0033743">
    <property type="term" value="F:peptide-methionine (R)-S-oxide reductase activity"/>
    <property type="evidence" value="ECO:0007669"/>
    <property type="project" value="UniProtKB-EC"/>
</dbReference>
<dbReference type="PANTHER" id="PTHR43774:SF1">
    <property type="entry name" value="PEPTIDE METHIONINE SULFOXIDE REDUCTASE MSRA 2"/>
    <property type="match status" value="1"/>
</dbReference>
<proteinExistence type="inferred from homology"/>
<dbReference type="AlphaFoldDB" id="A0A1D7QU69"/>
<comment type="catalytic activity">
    <reaction evidence="7 8">
        <text>[thioredoxin]-disulfide + L-methionine + H2O = L-methionine (S)-S-oxide + [thioredoxin]-dithiol</text>
        <dbReference type="Rhea" id="RHEA:19993"/>
        <dbReference type="Rhea" id="RHEA-COMP:10698"/>
        <dbReference type="Rhea" id="RHEA-COMP:10700"/>
        <dbReference type="ChEBI" id="CHEBI:15377"/>
        <dbReference type="ChEBI" id="CHEBI:29950"/>
        <dbReference type="ChEBI" id="CHEBI:50058"/>
        <dbReference type="ChEBI" id="CHEBI:57844"/>
        <dbReference type="ChEBI" id="CHEBI:58772"/>
        <dbReference type="EC" id="1.8.4.11"/>
    </reaction>
</comment>
<dbReference type="Gene3D" id="2.170.150.20">
    <property type="entry name" value="Peptide methionine sulfoxide reductase"/>
    <property type="match status" value="1"/>
</dbReference>
<feature type="active site" evidence="8">
    <location>
        <position position="63"/>
    </location>
</feature>
<evidence type="ECO:0000256" key="8">
    <source>
        <dbReference type="HAMAP-Rule" id="MF_01401"/>
    </source>
</evidence>
<evidence type="ECO:0000256" key="3">
    <source>
        <dbReference type="ARBA" id="ARBA00023002"/>
    </source>
</evidence>
<dbReference type="PATRIC" id="fig|632773.3.peg.1229"/>
<dbReference type="STRING" id="632773.BBEV_1157"/>
<dbReference type="NCBIfam" id="TIGR00357">
    <property type="entry name" value="peptide-methionine (R)-S-oxide reductase MsrB"/>
    <property type="match status" value="1"/>
</dbReference>
<dbReference type="KEGG" id="bbev:BBEV_1157"/>
<keyword evidence="12" id="KW-1185">Reference proteome</keyword>
<dbReference type="Gene3D" id="3.30.1060.10">
    <property type="entry name" value="Peptide methionine sulphoxide reductase MsrA"/>
    <property type="match status" value="1"/>
</dbReference>
<accession>A0A1D7QU69</accession>
<dbReference type="HAMAP" id="MF_01401">
    <property type="entry name" value="MsrA"/>
    <property type="match status" value="1"/>
</dbReference>
<dbReference type="GO" id="GO:0033744">
    <property type="term" value="F:L-methionine:thioredoxin-disulfide S-oxidoreductase activity"/>
    <property type="evidence" value="ECO:0007669"/>
    <property type="project" value="RHEA"/>
</dbReference>
<dbReference type="InterPro" id="IPR011057">
    <property type="entry name" value="Mss4-like_sf"/>
</dbReference>
<keyword evidence="4" id="KW-0511">Multifunctional enzyme</keyword>
<keyword evidence="9" id="KW-1133">Transmembrane helix</keyword>
<evidence type="ECO:0000256" key="4">
    <source>
        <dbReference type="ARBA" id="ARBA00023268"/>
    </source>
</evidence>
<feature type="domain" description="MsrB" evidence="10">
    <location>
        <begin position="247"/>
        <end position="369"/>
    </location>
</feature>
<dbReference type="InterPro" id="IPR002569">
    <property type="entry name" value="Met_Sox_Rdtase_MsrA_dom"/>
</dbReference>
<dbReference type="SUPFAM" id="SSF51316">
    <property type="entry name" value="Mss4-like"/>
    <property type="match status" value="1"/>
</dbReference>
<dbReference type="PROSITE" id="PS51790">
    <property type="entry name" value="MSRB"/>
    <property type="match status" value="1"/>
</dbReference>
<organism evidence="11 12">
    <name type="scientific">Salisediminibacterium beveridgei</name>
    <dbReference type="NCBI Taxonomy" id="632773"/>
    <lineage>
        <taxon>Bacteria</taxon>
        <taxon>Bacillati</taxon>
        <taxon>Bacillota</taxon>
        <taxon>Bacilli</taxon>
        <taxon>Bacillales</taxon>
        <taxon>Bacillaceae</taxon>
        <taxon>Salisediminibacterium</taxon>
    </lineage>
</organism>
<protein>
    <recommendedName>
        <fullName evidence="8">Peptide methionine sulfoxide reductase MsrA</fullName>
        <shortName evidence="8">Protein-methionine-S-oxide reductase</shortName>
        <ecNumber evidence="8">1.8.4.11</ecNumber>
    </recommendedName>
    <alternativeName>
        <fullName evidence="8">Peptide-methionine (S)-S-oxide reductase</fullName>
        <shortName evidence="8">Peptide Met(O) reductase</shortName>
    </alternativeName>
</protein>
<dbReference type="SUPFAM" id="SSF55068">
    <property type="entry name" value="Peptide methionine sulfoxide reductase"/>
    <property type="match status" value="1"/>
</dbReference>
<reference evidence="11 12" key="1">
    <citation type="submission" date="2015-08" db="EMBL/GenBank/DDBJ databases">
        <title>The complete genome sequence of Bacillus beveridgei MLTeJB.</title>
        <authorList>
            <person name="Hanson T.E."/>
            <person name="Mesa C."/>
            <person name="Basesman S.M."/>
            <person name="Oremland R.S."/>
        </authorList>
    </citation>
    <scope>NUCLEOTIDE SEQUENCE [LARGE SCALE GENOMIC DNA]</scope>
    <source>
        <strain evidence="11 12">MLTeJB</strain>
    </source>
</reference>
<evidence type="ECO:0000259" key="10">
    <source>
        <dbReference type="PROSITE" id="PS51790"/>
    </source>
</evidence>
<evidence type="ECO:0000256" key="2">
    <source>
        <dbReference type="ARBA" id="ARBA00007174"/>
    </source>
</evidence>
<gene>
    <name evidence="11" type="primary">msrAB</name>
    <name evidence="8" type="synonym">msrA</name>
    <name evidence="11" type="ORF">BBEV_1157</name>
</gene>
<comment type="similarity">
    <text evidence="1 8">Belongs to the MsrA Met sulfoxide reductase family.</text>
</comment>
<name>A0A1D7QU69_9BACI</name>